<reference evidence="2 3" key="1">
    <citation type="submission" date="2020-12" db="EMBL/GenBank/DDBJ databases">
        <title>Effect of drift, selection, and recombination on the evolution of hybrid genomes in Candida yeast pathogens.</title>
        <authorList>
            <person name="Mixao V."/>
            <person name="Ksiezopolska E."/>
            <person name="Saus E."/>
            <person name="Boekhout T."/>
            <person name="Gacser A."/>
            <person name="Gabaldon T."/>
        </authorList>
    </citation>
    <scope>NUCLEOTIDE SEQUENCE [LARGE SCALE GENOMIC DNA]</scope>
    <source>
        <strain evidence="2 3">BP57</strain>
    </source>
</reference>
<protein>
    <submittedName>
        <fullName evidence="2">Uncharacterized protein</fullName>
    </submittedName>
</protein>
<keyword evidence="3" id="KW-1185">Reference proteome</keyword>
<name>A0A8H7ZE38_9ASCO</name>
<dbReference type="Proteomes" id="UP000669133">
    <property type="component" value="Unassembled WGS sequence"/>
</dbReference>
<organism evidence="2 3">
    <name type="scientific">Candida metapsilosis</name>
    <dbReference type="NCBI Taxonomy" id="273372"/>
    <lineage>
        <taxon>Eukaryota</taxon>
        <taxon>Fungi</taxon>
        <taxon>Dikarya</taxon>
        <taxon>Ascomycota</taxon>
        <taxon>Saccharomycotina</taxon>
        <taxon>Pichiomycetes</taxon>
        <taxon>Debaryomycetaceae</taxon>
        <taxon>Candida/Lodderomyces clade</taxon>
        <taxon>Candida</taxon>
    </lineage>
</organism>
<evidence type="ECO:0000313" key="2">
    <source>
        <dbReference type="EMBL" id="KAG5418514.1"/>
    </source>
</evidence>
<proteinExistence type="predicted"/>
<dbReference type="EMBL" id="JAEOAQ010000005">
    <property type="protein sequence ID" value="KAG5418514.1"/>
    <property type="molecule type" value="Genomic_DNA"/>
</dbReference>
<dbReference type="OrthoDB" id="10568994at2759"/>
<feature type="region of interest" description="Disordered" evidence="1">
    <location>
        <begin position="385"/>
        <end position="412"/>
    </location>
</feature>
<dbReference type="AlphaFoldDB" id="A0A8H7ZE38"/>
<dbReference type="RefSeq" id="XP_067547630.1">
    <property type="nucleotide sequence ID" value="XM_067693073.1"/>
</dbReference>
<dbReference type="GeneID" id="93652671"/>
<accession>A0A8H7ZE38</accession>
<evidence type="ECO:0000313" key="3">
    <source>
        <dbReference type="Proteomes" id="UP000669133"/>
    </source>
</evidence>
<sequence length="412" mass="45282">MSSSSSSSEKSQDGVIIDTATPTTAFASATANDTSPSQIEPNPEFRYNYLPYQFHQFFNDNRPEALARQLRNLHLPTVEGQLQIRAVMNMIHFFTQTKQNILDCIISMKTILDCKTDDELQEIRERLDKAVVNEEIYPDVARLFEYIVCTSFEEESRSSQSGPCEYFDEKECERNQLEDIGWLAVKDLRILRKLVHDMTHVVRHTAALAEAGSVSEEIPGGSKNQETIDKGGFIDAEECGRGEILIGAVLNSISGETMRASYKDLQEFAGEVSEQVANEAMDKVDVVAKDESSAGIDEPAADIAQTIIEEVAEEVVAKVESQPVQEVIEATVQEETEKEHEVPAGGTVTGGIAEDVAENVAEDLAEGIVEAVSEKLIEVIVEDAACSESEGEVTAEKASEEERQAFSNSSNT</sequence>
<evidence type="ECO:0000256" key="1">
    <source>
        <dbReference type="SAM" id="MobiDB-lite"/>
    </source>
</evidence>
<gene>
    <name evidence="2" type="ORF">I9W82_004042</name>
</gene>
<comment type="caution">
    <text evidence="2">The sequence shown here is derived from an EMBL/GenBank/DDBJ whole genome shotgun (WGS) entry which is preliminary data.</text>
</comment>
<feature type="compositionally biased region" description="Basic and acidic residues" evidence="1">
    <location>
        <begin position="394"/>
        <end position="404"/>
    </location>
</feature>